<sequence>MPSIIQIAFAFEALINLPAIIALLFNPSATIKPFLASPLPSVEVNDTAILLARCVGIFILTLTPQLLLAYPDNEDCVGKRRLVYWTLGAGEAGLIPLFLWEAFRSSDEAKAAGIWAGGFSRQSALMCVANLLWPIAWRIFVFGWKPEWFAAGAKNNKDKKHE</sequence>
<accession>A0AA39R8G7</accession>
<feature type="transmembrane region" description="Helical" evidence="1">
    <location>
        <begin position="7"/>
        <end position="28"/>
    </location>
</feature>
<feature type="transmembrane region" description="Helical" evidence="1">
    <location>
        <begin position="82"/>
        <end position="103"/>
    </location>
</feature>
<keyword evidence="1" id="KW-0472">Membrane</keyword>
<reference evidence="2" key="1">
    <citation type="submission" date="2023-03" db="EMBL/GenBank/DDBJ databases">
        <title>Complete genome of Cladonia borealis.</title>
        <authorList>
            <person name="Park H."/>
        </authorList>
    </citation>
    <scope>NUCLEOTIDE SEQUENCE</scope>
    <source>
        <strain evidence="2">ANT050790</strain>
    </source>
</reference>
<dbReference type="EMBL" id="JAFEKC020000003">
    <property type="protein sequence ID" value="KAK0515705.1"/>
    <property type="molecule type" value="Genomic_DNA"/>
</dbReference>
<name>A0AA39R8G7_9LECA</name>
<dbReference type="AlphaFoldDB" id="A0AA39R8G7"/>
<comment type="caution">
    <text evidence="2">The sequence shown here is derived from an EMBL/GenBank/DDBJ whole genome shotgun (WGS) entry which is preliminary data.</text>
</comment>
<feature type="transmembrane region" description="Helical" evidence="1">
    <location>
        <begin position="48"/>
        <end position="70"/>
    </location>
</feature>
<gene>
    <name evidence="2" type="ORF">JMJ35_001739</name>
</gene>
<protein>
    <submittedName>
        <fullName evidence="2">Uncharacterized protein</fullName>
    </submittedName>
</protein>
<evidence type="ECO:0000313" key="3">
    <source>
        <dbReference type="Proteomes" id="UP001166286"/>
    </source>
</evidence>
<evidence type="ECO:0000256" key="1">
    <source>
        <dbReference type="SAM" id="Phobius"/>
    </source>
</evidence>
<keyword evidence="1" id="KW-0812">Transmembrane</keyword>
<feature type="transmembrane region" description="Helical" evidence="1">
    <location>
        <begin position="123"/>
        <end position="144"/>
    </location>
</feature>
<keyword evidence="3" id="KW-1185">Reference proteome</keyword>
<keyword evidence="1" id="KW-1133">Transmembrane helix</keyword>
<evidence type="ECO:0000313" key="2">
    <source>
        <dbReference type="EMBL" id="KAK0515705.1"/>
    </source>
</evidence>
<dbReference type="Proteomes" id="UP001166286">
    <property type="component" value="Unassembled WGS sequence"/>
</dbReference>
<proteinExistence type="predicted"/>
<organism evidence="2 3">
    <name type="scientific">Cladonia borealis</name>
    <dbReference type="NCBI Taxonomy" id="184061"/>
    <lineage>
        <taxon>Eukaryota</taxon>
        <taxon>Fungi</taxon>
        <taxon>Dikarya</taxon>
        <taxon>Ascomycota</taxon>
        <taxon>Pezizomycotina</taxon>
        <taxon>Lecanoromycetes</taxon>
        <taxon>OSLEUM clade</taxon>
        <taxon>Lecanoromycetidae</taxon>
        <taxon>Lecanorales</taxon>
        <taxon>Lecanorineae</taxon>
        <taxon>Cladoniaceae</taxon>
        <taxon>Cladonia</taxon>
    </lineage>
</organism>